<dbReference type="EMBL" id="SXEU01000001">
    <property type="protein sequence ID" value="NFV15345.1"/>
    <property type="molecule type" value="Genomic_DNA"/>
</dbReference>
<comment type="caution">
    <text evidence="2">The sequence shown here is derived from an EMBL/GenBank/DDBJ whole genome shotgun (WGS) entry which is preliminary data.</text>
</comment>
<gene>
    <name evidence="2" type="ORF">FDG29_04090</name>
</gene>
<feature type="domain" description="KTSC" evidence="1">
    <location>
        <begin position="7"/>
        <end position="62"/>
    </location>
</feature>
<reference evidence="2" key="1">
    <citation type="submission" date="2019-04" db="EMBL/GenBank/DDBJ databases">
        <title>Genome sequencing of Clostridium botulinum Groups I-IV and Clostridium butyricum.</title>
        <authorList>
            <person name="Brunt J."/>
            <person name="Van Vliet A.H.M."/>
            <person name="Stringer S.C."/>
            <person name="Carter A.T."/>
            <person name="Peck M.W."/>
        </authorList>
    </citation>
    <scope>NUCLEOTIDE SEQUENCE</scope>
    <source>
        <strain evidence="2">751/1</strain>
    </source>
</reference>
<evidence type="ECO:0000313" key="2">
    <source>
        <dbReference type="EMBL" id="NFV15345.1"/>
    </source>
</evidence>
<dbReference type="RefSeq" id="WP_085296187.1">
    <property type="nucleotide sequence ID" value="NZ_MWJE01000147.1"/>
</dbReference>
<protein>
    <submittedName>
        <fullName evidence="2">KTSC domain-containing protein</fullName>
    </submittedName>
</protein>
<name>A0A6G4HPI9_CLOBO</name>
<dbReference type="Pfam" id="PF13619">
    <property type="entry name" value="KTSC"/>
    <property type="match status" value="1"/>
</dbReference>
<dbReference type="InterPro" id="IPR025309">
    <property type="entry name" value="KTSC_dom"/>
</dbReference>
<accession>A0A6G4HPI9</accession>
<organism evidence="2">
    <name type="scientific">Clostridium botulinum</name>
    <dbReference type="NCBI Taxonomy" id="1491"/>
    <lineage>
        <taxon>Bacteria</taxon>
        <taxon>Bacillati</taxon>
        <taxon>Bacillota</taxon>
        <taxon>Clostridia</taxon>
        <taxon>Eubacteriales</taxon>
        <taxon>Clostridiaceae</taxon>
        <taxon>Clostridium</taxon>
    </lineage>
</organism>
<proteinExistence type="predicted"/>
<sequence length="68" mass="7792">MQRTPVDSSNLSSVGYGNSTLEIEFHSGKVYRYLHVPEMVYSALMSAPSKGSYFYTYIKDKYPFQPLN</sequence>
<dbReference type="AlphaFoldDB" id="A0A6G4HPI9"/>
<evidence type="ECO:0000259" key="1">
    <source>
        <dbReference type="Pfam" id="PF13619"/>
    </source>
</evidence>